<evidence type="ECO:0000256" key="2">
    <source>
        <dbReference type="ARBA" id="ARBA00035300"/>
    </source>
</evidence>
<dbReference type="STRING" id="151549.A0A4C2AD26"/>
<dbReference type="EMBL" id="BGZK01002908">
    <property type="protein sequence ID" value="GBP97263.1"/>
    <property type="molecule type" value="Genomic_DNA"/>
</dbReference>
<dbReference type="PANTHER" id="PTHR13287:SF2">
    <property type="entry name" value="ADIPOSE-SECRETED SIGNALING PROTEIN"/>
    <property type="match status" value="1"/>
</dbReference>
<sequence>MGQLRNIASRHIHSWLTDPWYQIPVGLHCNTDGSKTIGKVVLGVCIENTREPLFGRQRNHHVHFDVTTLKDDFESDSCVTYQRSGDTIVVSLGFLQVNHRYMIDLKLPTNLFSDLGSSLNQFQPDVTTVPNLHCRITEFTGFKHDEHDFYEMKIEFFAYKEKLLRETLHIVNSNNDKEVLKLVIAARVLGKGKGTPMLRSGIHCIGVEKEEESEASDFPGFGKDP</sequence>
<gene>
    <name evidence="3" type="ORF">EVAR_68262_1</name>
</gene>
<proteinExistence type="inferred from homology"/>
<comment type="caution">
    <text evidence="3">The sequence shown here is derived from an EMBL/GenBank/DDBJ whole genome shotgun (WGS) entry which is preliminary data.</text>
</comment>
<evidence type="ECO:0000256" key="1">
    <source>
        <dbReference type="ARBA" id="ARBA00035018"/>
    </source>
</evidence>
<name>A0A4C2AD26_EUMVA</name>
<dbReference type="Pfam" id="PF15006">
    <property type="entry name" value="DUF4517"/>
    <property type="match status" value="1"/>
</dbReference>
<dbReference type="InterPro" id="IPR026794">
    <property type="entry name" value="ADISSP"/>
</dbReference>
<reference evidence="3 4" key="1">
    <citation type="journal article" date="2019" name="Commun. Biol.">
        <title>The bagworm genome reveals a unique fibroin gene that provides high tensile strength.</title>
        <authorList>
            <person name="Kono N."/>
            <person name="Nakamura H."/>
            <person name="Ohtoshi R."/>
            <person name="Tomita M."/>
            <person name="Numata K."/>
            <person name="Arakawa K."/>
        </authorList>
    </citation>
    <scope>NUCLEOTIDE SEQUENCE [LARGE SCALE GENOMIC DNA]</scope>
</reference>
<dbReference type="AlphaFoldDB" id="A0A4C2AD26"/>
<evidence type="ECO:0000313" key="3">
    <source>
        <dbReference type="EMBL" id="GBP97263.1"/>
    </source>
</evidence>
<keyword evidence="4" id="KW-1185">Reference proteome</keyword>
<dbReference type="Proteomes" id="UP000299102">
    <property type="component" value="Unassembled WGS sequence"/>
</dbReference>
<dbReference type="PANTHER" id="PTHR13287">
    <property type="entry name" value="ADIPOSE-SECRETED SIGNALING PROTEIN"/>
    <property type="match status" value="1"/>
</dbReference>
<evidence type="ECO:0000313" key="4">
    <source>
        <dbReference type="Proteomes" id="UP000299102"/>
    </source>
</evidence>
<protein>
    <recommendedName>
        <fullName evidence="2">Adipose-secreted signaling protein</fullName>
    </recommendedName>
</protein>
<accession>A0A4C2AD26</accession>
<comment type="similarity">
    <text evidence="1">Belongs to the ADISSP family.</text>
</comment>
<dbReference type="OrthoDB" id="6246153at2759"/>
<organism evidence="3 4">
    <name type="scientific">Eumeta variegata</name>
    <name type="common">Bagworm moth</name>
    <name type="synonym">Eumeta japonica</name>
    <dbReference type="NCBI Taxonomy" id="151549"/>
    <lineage>
        <taxon>Eukaryota</taxon>
        <taxon>Metazoa</taxon>
        <taxon>Ecdysozoa</taxon>
        <taxon>Arthropoda</taxon>
        <taxon>Hexapoda</taxon>
        <taxon>Insecta</taxon>
        <taxon>Pterygota</taxon>
        <taxon>Neoptera</taxon>
        <taxon>Endopterygota</taxon>
        <taxon>Lepidoptera</taxon>
        <taxon>Glossata</taxon>
        <taxon>Ditrysia</taxon>
        <taxon>Tineoidea</taxon>
        <taxon>Psychidae</taxon>
        <taxon>Oiketicinae</taxon>
        <taxon>Eumeta</taxon>
    </lineage>
</organism>